<dbReference type="SUPFAM" id="SSF51905">
    <property type="entry name" value="FAD/NAD(P)-binding domain"/>
    <property type="match status" value="1"/>
</dbReference>
<proteinExistence type="predicted"/>
<name>A0A382YKR7_9ZZZZ</name>
<dbReference type="EMBL" id="UINC01176601">
    <property type="protein sequence ID" value="SVD83804.1"/>
    <property type="molecule type" value="Genomic_DNA"/>
</dbReference>
<evidence type="ECO:0000313" key="1">
    <source>
        <dbReference type="EMBL" id="SVD83804.1"/>
    </source>
</evidence>
<feature type="non-terminal residue" evidence="1">
    <location>
        <position position="204"/>
    </location>
</feature>
<dbReference type="InterPro" id="IPR036188">
    <property type="entry name" value="FAD/NAD-bd_sf"/>
</dbReference>
<dbReference type="AlphaFoldDB" id="A0A382YKR7"/>
<dbReference type="Gene3D" id="3.50.50.60">
    <property type="entry name" value="FAD/NAD(P)-binding domain"/>
    <property type="match status" value="1"/>
</dbReference>
<protein>
    <submittedName>
        <fullName evidence="1">Uncharacterized protein</fullName>
    </submittedName>
</protein>
<dbReference type="PANTHER" id="PTHR10742">
    <property type="entry name" value="FLAVIN MONOAMINE OXIDASE"/>
    <property type="match status" value="1"/>
</dbReference>
<gene>
    <name evidence="1" type="ORF">METZ01_LOCUS436658</name>
</gene>
<organism evidence="1">
    <name type="scientific">marine metagenome</name>
    <dbReference type="NCBI Taxonomy" id="408172"/>
    <lineage>
        <taxon>unclassified sequences</taxon>
        <taxon>metagenomes</taxon>
        <taxon>ecological metagenomes</taxon>
    </lineage>
</organism>
<accession>A0A382YKR7</accession>
<dbReference type="GO" id="GO:0016491">
    <property type="term" value="F:oxidoreductase activity"/>
    <property type="evidence" value="ECO:0007669"/>
    <property type="project" value="TreeGrafter"/>
</dbReference>
<reference evidence="1" key="1">
    <citation type="submission" date="2018-05" db="EMBL/GenBank/DDBJ databases">
        <authorList>
            <person name="Lanie J.A."/>
            <person name="Ng W.-L."/>
            <person name="Kazmierczak K.M."/>
            <person name="Andrzejewski T.M."/>
            <person name="Davidsen T.M."/>
            <person name="Wayne K.J."/>
            <person name="Tettelin H."/>
            <person name="Glass J.I."/>
            <person name="Rusch D."/>
            <person name="Podicherti R."/>
            <person name="Tsui H.-C.T."/>
            <person name="Winkler M.E."/>
        </authorList>
    </citation>
    <scope>NUCLEOTIDE SEQUENCE</scope>
</reference>
<dbReference type="Pfam" id="PF13450">
    <property type="entry name" value="NAD_binding_8"/>
    <property type="match status" value="1"/>
</dbReference>
<dbReference type="PANTHER" id="PTHR10742:SF410">
    <property type="entry name" value="LYSINE-SPECIFIC HISTONE DEMETHYLASE 2"/>
    <property type="match status" value="1"/>
</dbReference>
<dbReference type="InterPro" id="IPR050281">
    <property type="entry name" value="Flavin_monoamine_oxidase"/>
</dbReference>
<sequence length="204" mass="22118">MKTLINRRRTIQLLGAAVAVPGELAFGRSGNQDAQVIVIGAGVSGLNTALILEEQGLDVLILEGSNRIGGRVYTLDDKKHKPNAGANELSAESHPRTVDMAKRLGLAFIPWLGPGTGTGFPAMSFYINGKTVAMEQWATSPTNKIMGKTKSLPPIAQANAFFPKQSPLEHLGSWLEPEAAYLDTSYYDYLQQQNIDPEALRIIQ</sequence>